<dbReference type="InterPro" id="IPR003439">
    <property type="entry name" value="ABC_transporter-like_ATP-bd"/>
</dbReference>
<dbReference type="EMBL" id="WLCG01000004">
    <property type="protein sequence ID" value="MTB64122.1"/>
    <property type="molecule type" value="Genomic_DNA"/>
</dbReference>
<dbReference type="PROSITE" id="PS50893">
    <property type="entry name" value="ABC_TRANSPORTER_2"/>
    <property type="match status" value="1"/>
</dbReference>
<dbReference type="Pfam" id="PF00005">
    <property type="entry name" value="ABC_tran"/>
    <property type="match status" value="1"/>
</dbReference>
<evidence type="ECO:0000256" key="2">
    <source>
        <dbReference type="ARBA" id="ARBA00022741"/>
    </source>
</evidence>
<dbReference type="InterPro" id="IPR051782">
    <property type="entry name" value="ABC_Transporter_VariousFunc"/>
</dbReference>
<feature type="domain" description="ABC transporter" evidence="4">
    <location>
        <begin position="2"/>
        <end position="226"/>
    </location>
</feature>
<dbReference type="SUPFAM" id="SSF52540">
    <property type="entry name" value="P-loop containing nucleoside triphosphate hydrolases"/>
    <property type="match status" value="1"/>
</dbReference>
<organism evidence="6 8">
    <name type="scientific">Streptococcus zhangguiae</name>
    <dbReference type="NCBI Taxonomy" id="2664091"/>
    <lineage>
        <taxon>Bacteria</taxon>
        <taxon>Bacillati</taxon>
        <taxon>Bacillota</taxon>
        <taxon>Bacilli</taxon>
        <taxon>Lactobacillales</taxon>
        <taxon>Streptococcaceae</taxon>
        <taxon>Streptococcus</taxon>
    </lineage>
</organism>
<dbReference type="RefSeq" id="WP_154608224.1">
    <property type="nucleotide sequence ID" value="NZ_CP072115.1"/>
</dbReference>
<evidence type="ECO:0000259" key="4">
    <source>
        <dbReference type="PROSITE" id="PS50893"/>
    </source>
</evidence>
<dbReference type="GO" id="GO:0005524">
    <property type="term" value="F:ATP binding"/>
    <property type="evidence" value="ECO:0007669"/>
    <property type="project" value="UniProtKB-KW"/>
</dbReference>
<dbReference type="InterPro" id="IPR027417">
    <property type="entry name" value="P-loop_NTPase"/>
</dbReference>
<proteinExistence type="predicted"/>
<evidence type="ECO:0000256" key="1">
    <source>
        <dbReference type="ARBA" id="ARBA00022448"/>
    </source>
</evidence>
<sequence>MLEVRDISKRYGNHQVLSYVSFEVKAGELAALVGPNGAGKSTLLNILANLEKPDTGHVAINGLSNQSQEIFQDLTFMLSAESLYPQLTGYDHLSYVAKLHQIPKQKMKELVERVGIGHYVKKRVASYSMGMKQKLLFTMAILPRPKLLLLDEPHVGLDPTNIIQQREMLLELQEKGTAILLSSHHLSEIEKLTHQIYFLKDTQLIEKEVRTMAYDYQLLVEDCPDLMQALNLFPTMLVQQVDQTMREVFIAEENILPFLQKIPVSKVKSLSKTSEYMEGLYRTLYVAERRNSDETMV</sequence>
<dbReference type="PANTHER" id="PTHR42939:SF1">
    <property type="entry name" value="ABC TRANSPORTER ATP-BINDING PROTEIN ALBC-RELATED"/>
    <property type="match status" value="1"/>
</dbReference>
<keyword evidence="3 6" id="KW-0067">ATP-binding</keyword>
<reference evidence="5 7" key="2">
    <citation type="submission" date="2019-11" db="EMBL/GenBank/DDBJ databases">
        <title>Streptococcis sp. isolated from the respiratory tract of Marmot.</title>
        <authorList>
            <person name="Zhang G."/>
        </authorList>
    </citation>
    <scope>NUCLEOTIDE SEQUENCE [LARGE SCALE GENOMIC DNA]</scope>
    <source>
        <strain evidence="5">Zg-86</strain>
        <strain evidence="7">zg-86</strain>
    </source>
</reference>
<comment type="caution">
    <text evidence="6">The sequence shown here is derived from an EMBL/GenBank/DDBJ whole genome shotgun (WGS) entry which is preliminary data.</text>
</comment>
<dbReference type="Proteomes" id="UP000435423">
    <property type="component" value="Unassembled WGS sequence"/>
</dbReference>
<evidence type="ECO:0000313" key="8">
    <source>
        <dbReference type="Proteomes" id="UP000435423"/>
    </source>
</evidence>
<keyword evidence="2" id="KW-0547">Nucleotide-binding</keyword>
<keyword evidence="1" id="KW-0813">Transport</keyword>
<evidence type="ECO:0000313" key="5">
    <source>
        <dbReference type="EMBL" id="MTB64122.1"/>
    </source>
</evidence>
<dbReference type="InterPro" id="IPR003593">
    <property type="entry name" value="AAA+_ATPase"/>
</dbReference>
<evidence type="ECO:0000313" key="6">
    <source>
        <dbReference type="EMBL" id="MWV56110.1"/>
    </source>
</evidence>
<dbReference type="SMART" id="SM00382">
    <property type="entry name" value="AAA"/>
    <property type="match status" value="1"/>
</dbReference>
<dbReference type="Proteomes" id="UP000435060">
    <property type="component" value="Unassembled WGS sequence"/>
</dbReference>
<name>A0A6I4RE70_9STRE</name>
<dbReference type="EMBL" id="WUBJ01000004">
    <property type="protein sequence ID" value="MWV56110.1"/>
    <property type="molecule type" value="Genomic_DNA"/>
</dbReference>
<reference evidence="6 8" key="1">
    <citation type="submission" date="2019-10" db="EMBL/GenBank/DDBJ databases">
        <title>Streptococcis sp, isolated from the respiratory tract of Marmot.</title>
        <authorList>
            <person name="Zhang G."/>
        </authorList>
    </citation>
    <scope>NUCLEOTIDE SEQUENCE [LARGE SCALE GENOMIC DNA]</scope>
    <source>
        <strain evidence="8">zg-70</strain>
        <strain evidence="6">Zg-70</strain>
    </source>
</reference>
<dbReference type="AlphaFoldDB" id="A0A6I4RE70"/>
<gene>
    <name evidence="5" type="ORF">GGG87_03780</name>
    <name evidence="6" type="ORF">GGH11_03820</name>
</gene>
<evidence type="ECO:0000313" key="7">
    <source>
        <dbReference type="Proteomes" id="UP000435060"/>
    </source>
</evidence>
<accession>A0A6I4RE70</accession>
<dbReference type="GO" id="GO:0016887">
    <property type="term" value="F:ATP hydrolysis activity"/>
    <property type="evidence" value="ECO:0007669"/>
    <property type="project" value="InterPro"/>
</dbReference>
<keyword evidence="7" id="KW-1185">Reference proteome</keyword>
<dbReference type="Gene3D" id="3.40.50.300">
    <property type="entry name" value="P-loop containing nucleotide triphosphate hydrolases"/>
    <property type="match status" value="1"/>
</dbReference>
<dbReference type="PANTHER" id="PTHR42939">
    <property type="entry name" value="ABC TRANSPORTER ATP-BINDING PROTEIN ALBC-RELATED"/>
    <property type="match status" value="1"/>
</dbReference>
<protein>
    <submittedName>
        <fullName evidence="6">ATP-binding cassette domain-containing protein</fullName>
    </submittedName>
</protein>
<evidence type="ECO:0000256" key="3">
    <source>
        <dbReference type="ARBA" id="ARBA00022840"/>
    </source>
</evidence>